<organism evidence="3 4">
    <name type="scientific">Haloquadratum walsbyi J07HQW1</name>
    <dbReference type="NCBI Taxonomy" id="1238424"/>
    <lineage>
        <taxon>Archaea</taxon>
        <taxon>Methanobacteriati</taxon>
        <taxon>Methanobacteriota</taxon>
        <taxon>Stenosarchaea group</taxon>
        <taxon>Halobacteria</taxon>
        <taxon>Halobacteriales</taxon>
        <taxon>Haloferacaceae</taxon>
        <taxon>Haloquadratum</taxon>
    </lineage>
</organism>
<accession>U1PF53</accession>
<dbReference type="InterPro" id="IPR031621">
    <property type="entry name" value="HisKA_7TM"/>
</dbReference>
<keyword evidence="3" id="KW-0808">Transferase</keyword>
<dbReference type="NCBIfam" id="TIGR00229">
    <property type="entry name" value="sensory_box"/>
    <property type="match status" value="1"/>
</dbReference>
<gene>
    <name evidence="3" type="ORF">J07HQW1_02282</name>
</gene>
<dbReference type="SMART" id="SM00091">
    <property type="entry name" value="PAS"/>
    <property type="match status" value="2"/>
</dbReference>
<feature type="transmembrane region" description="Helical" evidence="1">
    <location>
        <begin position="144"/>
        <end position="164"/>
    </location>
</feature>
<dbReference type="InterPro" id="IPR052155">
    <property type="entry name" value="Biofilm_reg_signaling"/>
</dbReference>
<dbReference type="Proteomes" id="UP000030649">
    <property type="component" value="Unassembled WGS sequence"/>
</dbReference>
<dbReference type="GO" id="GO:0006355">
    <property type="term" value="P:regulation of DNA-templated transcription"/>
    <property type="evidence" value="ECO:0007669"/>
    <property type="project" value="InterPro"/>
</dbReference>
<dbReference type="Pfam" id="PF16927">
    <property type="entry name" value="HisKA_7TM"/>
    <property type="match status" value="1"/>
</dbReference>
<dbReference type="SUPFAM" id="SSF55785">
    <property type="entry name" value="PYP-like sensor domain (PAS domain)"/>
    <property type="match status" value="1"/>
</dbReference>
<dbReference type="CDD" id="cd00130">
    <property type="entry name" value="PAS"/>
    <property type="match status" value="1"/>
</dbReference>
<proteinExistence type="predicted"/>
<evidence type="ECO:0000256" key="1">
    <source>
        <dbReference type="SAM" id="Phobius"/>
    </source>
</evidence>
<feature type="transmembrane region" description="Helical" evidence="1">
    <location>
        <begin position="38"/>
        <end position="57"/>
    </location>
</feature>
<dbReference type="Pfam" id="PF00989">
    <property type="entry name" value="PAS"/>
    <property type="match status" value="1"/>
</dbReference>
<dbReference type="HOGENOM" id="CLU_620567_0_0_2"/>
<dbReference type="Gene3D" id="3.30.450.20">
    <property type="entry name" value="PAS domain"/>
    <property type="match status" value="1"/>
</dbReference>
<feature type="transmembrane region" description="Helical" evidence="1">
    <location>
        <begin position="176"/>
        <end position="196"/>
    </location>
</feature>
<dbReference type="PANTHER" id="PTHR44757:SF2">
    <property type="entry name" value="BIOFILM ARCHITECTURE MAINTENANCE PROTEIN MBAA"/>
    <property type="match status" value="1"/>
</dbReference>
<keyword evidence="3" id="KW-0418">Kinase</keyword>
<dbReference type="AlphaFoldDB" id="U1PF53"/>
<dbReference type="GO" id="GO:0016301">
    <property type="term" value="F:kinase activity"/>
    <property type="evidence" value="ECO:0007669"/>
    <property type="project" value="UniProtKB-KW"/>
</dbReference>
<evidence type="ECO:0000313" key="4">
    <source>
        <dbReference type="Proteomes" id="UP000030649"/>
    </source>
</evidence>
<feature type="transmembrane region" description="Helical" evidence="1">
    <location>
        <begin position="6"/>
        <end position="26"/>
    </location>
</feature>
<keyword evidence="1" id="KW-0472">Membrane</keyword>
<keyword evidence="1" id="KW-1133">Transmembrane helix</keyword>
<dbReference type="InterPro" id="IPR035965">
    <property type="entry name" value="PAS-like_dom_sf"/>
</dbReference>
<dbReference type="InterPro" id="IPR000014">
    <property type="entry name" value="PAS"/>
</dbReference>
<dbReference type="PANTHER" id="PTHR44757">
    <property type="entry name" value="DIGUANYLATE CYCLASE DGCP"/>
    <property type="match status" value="1"/>
</dbReference>
<reference evidence="3 4" key="1">
    <citation type="journal article" date="2013" name="PLoS ONE">
        <title>Assembly-driven community genomics of a hypersaline microbial ecosystem.</title>
        <authorList>
            <person name="Podell S."/>
            <person name="Ugalde J.A."/>
            <person name="Narasingarao P."/>
            <person name="Banfield J.F."/>
            <person name="Heidelberg K.B."/>
            <person name="Allen E.E."/>
        </authorList>
    </citation>
    <scope>NUCLEOTIDE SEQUENCE [LARGE SCALE GENOMIC DNA]</scope>
    <source>
        <strain evidence="4">J07HQW1</strain>
    </source>
</reference>
<dbReference type="InterPro" id="IPR013767">
    <property type="entry name" value="PAS_fold"/>
</dbReference>
<evidence type="ECO:0000259" key="2">
    <source>
        <dbReference type="PROSITE" id="PS50112"/>
    </source>
</evidence>
<feature type="transmembrane region" description="Helical" evidence="1">
    <location>
        <begin position="69"/>
        <end position="90"/>
    </location>
</feature>
<dbReference type="PROSITE" id="PS50112">
    <property type="entry name" value="PAS"/>
    <property type="match status" value="1"/>
</dbReference>
<feature type="domain" description="PAS" evidence="2">
    <location>
        <begin position="345"/>
        <end position="391"/>
    </location>
</feature>
<feature type="transmembrane region" description="Helical" evidence="1">
    <location>
        <begin position="102"/>
        <end position="124"/>
    </location>
</feature>
<keyword evidence="1" id="KW-0812">Transmembrane</keyword>
<sequence>MNHIWIAYLSVFGFATIACFAGAYRARRAVDSEFRTGLMWLFTLTGAWSLTTTARIAIPDMRVDTALRIGGLIIGLASIGAWLYVASAYAGFSYHRNTVNRALALVIYLGIVIAKITNPIHNLYFLPTQEALPFVHLSFNPGPLYWFVTGIAYTAVSIGLYWLFTTAPQARVDTTRFQTVLALTAAPALLDVLVYGDAIPTVLIEVSYAPLGMAVFALGTATVTNKELYSVSQSWRRQTLDDIADAIVLTDAEDRIRYLGSDATEVFSALADSEGQPFETVAPELYHLTHDSGSFQWDRDGTTEYYTVVERDLDSSGSQSGTVFAYIDVTESEKARLQLAETEIERQRFQQAIEAVDHSIFMTDIRGTIEYVNPAFEKNTGYDRSTLIGRSPAILNAPDAPNAYPDDLWEQIRETNGRETEVIQQRRGRNDILYTTDDYAN</sequence>
<dbReference type="STRING" id="1238424.J07HQW1_02282"/>
<name>U1PF53_9EURY</name>
<dbReference type="EMBL" id="KE356560">
    <property type="protein sequence ID" value="ERG92247.1"/>
    <property type="molecule type" value="Genomic_DNA"/>
</dbReference>
<protein>
    <submittedName>
        <fullName evidence="3">PAS sensor histidine kinase</fullName>
    </submittedName>
</protein>
<evidence type="ECO:0000313" key="3">
    <source>
        <dbReference type="EMBL" id="ERG92247.1"/>
    </source>
</evidence>